<evidence type="ECO:0000313" key="1">
    <source>
        <dbReference type="EMBL" id="TQE91309.1"/>
    </source>
</evidence>
<protein>
    <submittedName>
        <fullName evidence="1">Uncharacterized protein</fullName>
    </submittedName>
</protein>
<organism evidence="1 2">
    <name type="scientific">Spiribacter salinus</name>
    <dbReference type="NCBI Taxonomy" id="1335746"/>
    <lineage>
        <taxon>Bacteria</taxon>
        <taxon>Pseudomonadati</taxon>
        <taxon>Pseudomonadota</taxon>
        <taxon>Gammaproteobacteria</taxon>
        <taxon>Chromatiales</taxon>
        <taxon>Ectothiorhodospiraceae</taxon>
        <taxon>Spiribacter</taxon>
    </lineage>
</organism>
<accession>A0A540V3J7</accession>
<comment type="caution">
    <text evidence="1">The sequence shown here is derived from an EMBL/GenBank/DDBJ whole genome shotgun (WGS) entry which is preliminary data.</text>
</comment>
<gene>
    <name evidence="1" type="ORF">FKY71_20230</name>
</gene>
<evidence type="ECO:0000313" key="2">
    <source>
        <dbReference type="Proteomes" id="UP000315400"/>
    </source>
</evidence>
<dbReference type="EMBL" id="VIFK01000696">
    <property type="protein sequence ID" value="TQE91309.1"/>
    <property type="molecule type" value="Genomic_DNA"/>
</dbReference>
<reference evidence="1 2" key="1">
    <citation type="submission" date="2019-06" db="EMBL/GenBank/DDBJ databases">
        <title>Metagenome assembled Genome of Spiribacter salinus SL48-SHIP from the microbial mat of Salt Lake 48 (Novosibirsk region, Russia).</title>
        <authorList>
            <person name="Shipova A."/>
            <person name="Rozanov A.S."/>
            <person name="Bryanskaya A.V."/>
            <person name="Peltek S.E."/>
        </authorList>
    </citation>
    <scope>NUCLEOTIDE SEQUENCE [LARGE SCALE GENOMIC DNA]</scope>
    <source>
        <strain evidence="1">SL48-SHIP-2</strain>
    </source>
</reference>
<sequence length="225" mass="25042">MQRREFFLGASALALIPRPADAMWFVPFLLQGLGRMAARQAASLTLRRAATRATVARGAASGAGQIALSAQQAAAAENDVVPYGARPENRRARESAERLLSAAYQSPRSFEAVARGNVLSTARREGEDGPLPAIIAYYYLLKHGNAREERTFWVNPVVRTGERWRDGRQDYEIVEARTLFNDGATATVYVDVYGRNGGESWRRWQRNISLVFTQYGWLVTRFASA</sequence>
<dbReference type="Proteomes" id="UP000315400">
    <property type="component" value="Unassembled WGS sequence"/>
</dbReference>
<proteinExistence type="predicted"/>
<dbReference type="AlphaFoldDB" id="A0A540V3J7"/>
<name>A0A540V3J7_9GAMM</name>